<feature type="domain" description="AB hydrolase-1" evidence="2">
    <location>
        <begin position="41"/>
        <end position="249"/>
    </location>
</feature>
<dbReference type="GO" id="GO:0004301">
    <property type="term" value="F:epoxide hydrolase activity"/>
    <property type="evidence" value="ECO:0007669"/>
    <property type="project" value="TreeGrafter"/>
</dbReference>
<dbReference type="AlphaFoldDB" id="A0A2N3NGY0"/>
<evidence type="ECO:0000256" key="1">
    <source>
        <dbReference type="ARBA" id="ARBA00022801"/>
    </source>
</evidence>
<gene>
    <name evidence="3" type="ORF">jhhlp_001681</name>
</gene>
<name>A0A2N3NGY0_9PEZI</name>
<comment type="caution">
    <text evidence="3">The sequence shown here is derived from an EMBL/GenBank/DDBJ whole genome shotgun (WGS) entry which is preliminary data.</text>
</comment>
<dbReference type="Pfam" id="PF00561">
    <property type="entry name" value="Abhydrolase_1"/>
    <property type="match status" value="1"/>
</dbReference>
<dbReference type="InterPro" id="IPR000073">
    <property type="entry name" value="AB_hydrolase_1"/>
</dbReference>
<accession>A0A2N3NGY0</accession>
<dbReference type="FunCoup" id="A0A2N3NGY0">
    <property type="interactions" value="761"/>
</dbReference>
<dbReference type="InterPro" id="IPR029058">
    <property type="entry name" value="AB_hydrolase_fold"/>
</dbReference>
<protein>
    <recommendedName>
        <fullName evidence="2">AB hydrolase-1 domain-containing protein</fullName>
    </recommendedName>
</protein>
<dbReference type="InParanoid" id="A0A2N3NGY0"/>
<dbReference type="OrthoDB" id="6431331at2759"/>
<dbReference type="Gene3D" id="3.40.50.1820">
    <property type="entry name" value="alpha/beta hydrolase"/>
    <property type="match status" value="1"/>
</dbReference>
<proteinExistence type="predicted"/>
<sequence>MSPAKVATIEADGVKVFYRYAGAEDAPTLLLLHGQHLPTCFGFTTVPPSRDYQYTFASLTKTLTAFVDALKLKRFAIYIFDYGAPTGLRLALDRPDAVAAIITQNGNAYVDGFGADFWAPIKKAWESGSPEDIEALRGATKFEITKWQYTNGSPHPEAIQPEAYYLDQALMEREGNADIQLKLFYDYRTNVPLYPKFQEYFRTSGVPVLAIWGNRDDIFVAPGAEAFRRDVKRLELHWLDAGHFAIETNEKEAAKHIEDFLANQKVF</sequence>
<dbReference type="SUPFAM" id="SSF53474">
    <property type="entry name" value="alpha/beta-Hydrolases"/>
    <property type="match status" value="1"/>
</dbReference>
<dbReference type="PANTHER" id="PTHR42977:SF3">
    <property type="entry name" value="AB HYDROLASE-1 DOMAIN-CONTAINING PROTEIN"/>
    <property type="match status" value="1"/>
</dbReference>
<dbReference type="VEuPathDB" id="FungiDB:jhhlp_001681"/>
<reference evidence="3 4" key="1">
    <citation type="journal article" date="2017" name="G3 (Bethesda)">
        <title>First Draft Genome Sequence of the Pathogenic Fungus Lomentospora prolificans (Formerly Scedosporium prolificans).</title>
        <authorList>
            <person name="Luo R."/>
            <person name="Zimin A."/>
            <person name="Workman R."/>
            <person name="Fan Y."/>
            <person name="Pertea G."/>
            <person name="Grossman N."/>
            <person name="Wear M.P."/>
            <person name="Jia B."/>
            <person name="Miller H."/>
            <person name="Casadevall A."/>
            <person name="Timp W."/>
            <person name="Zhang S.X."/>
            <person name="Salzberg S.L."/>
        </authorList>
    </citation>
    <scope>NUCLEOTIDE SEQUENCE [LARGE SCALE GENOMIC DNA]</scope>
    <source>
        <strain evidence="3 4">JHH-5317</strain>
    </source>
</reference>
<dbReference type="Proteomes" id="UP000233524">
    <property type="component" value="Unassembled WGS sequence"/>
</dbReference>
<dbReference type="InterPro" id="IPR051340">
    <property type="entry name" value="Haloalkane_dehalogenase"/>
</dbReference>
<dbReference type="PANTHER" id="PTHR42977">
    <property type="entry name" value="HYDROLASE-RELATED"/>
    <property type="match status" value="1"/>
</dbReference>
<organism evidence="3 4">
    <name type="scientific">Lomentospora prolificans</name>
    <dbReference type="NCBI Taxonomy" id="41688"/>
    <lineage>
        <taxon>Eukaryota</taxon>
        <taxon>Fungi</taxon>
        <taxon>Dikarya</taxon>
        <taxon>Ascomycota</taxon>
        <taxon>Pezizomycotina</taxon>
        <taxon>Sordariomycetes</taxon>
        <taxon>Hypocreomycetidae</taxon>
        <taxon>Microascales</taxon>
        <taxon>Microascaceae</taxon>
        <taxon>Lomentospora</taxon>
    </lineage>
</organism>
<keyword evidence="1" id="KW-0378">Hydrolase</keyword>
<dbReference type="STRING" id="41688.A0A2N3NGY0"/>
<dbReference type="EMBL" id="NLAX01000005">
    <property type="protein sequence ID" value="PKS11693.1"/>
    <property type="molecule type" value="Genomic_DNA"/>
</dbReference>
<evidence type="ECO:0000259" key="2">
    <source>
        <dbReference type="Pfam" id="PF00561"/>
    </source>
</evidence>
<evidence type="ECO:0000313" key="4">
    <source>
        <dbReference type="Proteomes" id="UP000233524"/>
    </source>
</evidence>
<evidence type="ECO:0000313" key="3">
    <source>
        <dbReference type="EMBL" id="PKS11693.1"/>
    </source>
</evidence>
<keyword evidence="4" id="KW-1185">Reference proteome</keyword>